<name>A0A438EQ00_VITVI</name>
<evidence type="ECO:0000313" key="2">
    <source>
        <dbReference type="Proteomes" id="UP000288805"/>
    </source>
</evidence>
<accession>A0A438EQ00</accession>
<dbReference type="Proteomes" id="UP000288805">
    <property type="component" value="Unassembled WGS sequence"/>
</dbReference>
<evidence type="ECO:0000313" key="1">
    <source>
        <dbReference type="EMBL" id="RVW49698.1"/>
    </source>
</evidence>
<dbReference type="AlphaFoldDB" id="A0A438EQ00"/>
<comment type="caution">
    <text evidence="1">The sequence shown here is derived from an EMBL/GenBank/DDBJ whole genome shotgun (WGS) entry which is preliminary data.</text>
</comment>
<gene>
    <name evidence="1" type="ORF">CK203_069921</name>
</gene>
<dbReference type="EMBL" id="QGNW01001220">
    <property type="protein sequence ID" value="RVW49698.1"/>
    <property type="molecule type" value="Genomic_DNA"/>
</dbReference>
<sequence>MASCSNPPPLSSPLSPSLQTRKLFAPLSYPRSGGPSYALHFQAKRGIRFSNPPLRLKVLCSADYDKVKVCLVAERTMQKDETEYLSFGVSVNAAEEIQTH</sequence>
<reference evidence="1 2" key="1">
    <citation type="journal article" date="2018" name="PLoS Genet.">
        <title>Population sequencing reveals clonal diversity and ancestral inbreeding in the grapevine cultivar Chardonnay.</title>
        <authorList>
            <person name="Roach M.J."/>
            <person name="Johnson D.L."/>
            <person name="Bohlmann J."/>
            <person name="van Vuuren H.J."/>
            <person name="Jones S.J."/>
            <person name="Pretorius I.S."/>
            <person name="Schmidt S.A."/>
            <person name="Borneman A.R."/>
        </authorList>
    </citation>
    <scope>NUCLEOTIDE SEQUENCE [LARGE SCALE GENOMIC DNA]</scope>
    <source>
        <strain evidence="2">cv. Chardonnay</strain>
        <tissue evidence="1">Leaf</tissue>
    </source>
</reference>
<protein>
    <submittedName>
        <fullName evidence="1">Uncharacterized protein</fullName>
    </submittedName>
</protein>
<organism evidence="1 2">
    <name type="scientific">Vitis vinifera</name>
    <name type="common">Grape</name>
    <dbReference type="NCBI Taxonomy" id="29760"/>
    <lineage>
        <taxon>Eukaryota</taxon>
        <taxon>Viridiplantae</taxon>
        <taxon>Streptophyta</taxon>
        <taxon>Embryophyta</taxon>
        <taxon>Tracheophyta</taxon>
        <taxon>Spermatophyta</taxon>
        <taxon>Magnoliopsida</taxon>
        <taxon>eudicotyledons</taxon>
        <taxon>Gunneridae</taxon>
        <taxon>Pentapetalae</taxon>
        <taxon>rosids</taxon>
        <taxon>Vitales</taxon>
        <taxon>Vitaceae</taxon>
        <taxon>Viteae</taxon>
        <taxon>Vitis</taxon>
    </lineage>
</organism>
<proteinExistence type="predicted"/>